<feature type="compositionally biased region" description="Basic and acidic residues" evidence="1">
    <location>
        <begin position="404"/>
        <end position="426"/>
    </location>
</feature>
<feature type="compositionally biased region" description="Polar residues" evidence="1">
    <location>
        <begin position="700"/>
        <end position="712"/>
    </location>
</feature>
<feature type="compositionally biased region" description="Polar residues" evidence="1">
    <location>
        <begin position="675"/>
        <end position="686"/>
    </location>
</feature>
<dbReference type="Gene3D" id="2.90.10.30">
    <property type="match status" value="1"/>
</dbReference>
<organism evidence="4 5">
    <name type="scientific">Anaeromyces robustus</name>
    <dbReference type="NCBI Taxonomy" id="1754192"/>
    <lineage>
        <taxon>Eukaryota</taxon>
        <taxon>Fungi</taxon>
        <taxon>Fungi incertae sedis</taxon>
        <taxon>Chytridiomycota</taxon>
        <taxon>Chytridiomycota incertae sedis</taxon>
        <taxon>Neocallimastigomycetes</taxon>
        <taxon>Neocallimastigales</taxon>
        <taxon>Neocallimastigaceae</taxon>
        <taxon>Anaeromyces</taxon>
    </lineage>
</organism>
<protein>
    <recommendedName>
        <fullName evidence="3">Bulb-type lectin domain-containing protein</fullName>
    </recommendedName>
</protein>
<comment type="caution">
    <text evidence="4">The sequence shown here is derived from an EMBL/GenBank/DDBJ whole genome shotgun (WGS) entry which is preliminary data.</text>
</comment>
<dbReference type="PANTHER" id="PTHR42264">
    <property type="entry name" value="EPHRIN_REC_LIKE DOMAIN-CONTAINING PROTEIN"/>
    <property type="match status" value="1"/>
</dbReference>
<feature type="region of interest" description="Disordered" evidence="1">
    <location>
        <begin position="174"/>
        <end position="218"/>
    </location>
</feature>
<feature type="chain" id="PRO_5012801904" description="Bulb-type lectin domain-containing protein" evidence="2">
    <location>
        <begin position="21"/>
        <end position="1960"/>
    </location>
</feature>
<feature type="region of interest" description="Disordered" evidence="1">
    <location>
        <begin position="672"/>
        <end position="716"/>
    </location>
</feature>
<dbReference type="STRING" id="1754192.A0A1Y1XAB6"/>
<accession>A0A1Y1XAB6</accession>
<feature type="compositionally biased region" description="Polar residues" evidence="1">
    <location>
        <begin position="427"/>
        <end position="436"/>
    </location>
</feature>
<evidence type="ECO:0000256" key="1">
    <source>
        <dbReference type="SAM" id="MobiDB-lite"/>
    </source>
</evidence>
<dbReference type="PROSITE" id="PS50231">
    <property type="entry name" value="RICIN_B_LECTIN"/>
    <property type="match status" value="1"/>
</dbReference>
<evidence type="ECO:0000256" key="2">
    <source>
        <dbReference type="SAM" id="SignalP"/>
    </source>
</evidence>
<dbReference type="Pfam" id="PF00652">
    <property type="entry name" value="Ricin_B_lectin"/>
    <property type="match status" value="1"/>
</dbReference>
<dbReference type="SUPFAM" id="SSF51110">
    <property type="entry name" value="alpha-D-mannose-specific plant lectins"/>
    <property type="match status" value="1"/>
</dbReference>
<dbReference type="Proteomes" id="UP000193944">
    <property type="component" value="Unassembled WGS sequence"/>
</dbReference>
<reference evidence="4 5" key="1">
    <citation type="submission" date="2016-08" db="EMBL/GenBank/DDBJ databases">
        <title>A Parts List for Fungal Cellulosomes Revealed by Comparative Genomics.</title>
        <authorList>
            <consortium name="DOE Joint Genome Institute"/>
            <person name="Haitjema C.H."/>
            <person name="Gilmore S.P."/>
            <person name="Henske J.K."/>
            <person name="Solomon K.V."/>
            <person name="De Groot R."/>
            <person name="Kuo A."/>
            <person name="Mondo S.J."/>
            <person name="Salamov A.A."/>
            <person name="Labutti K."/>
            <person name="Zhao Z."/>
            <person name="Chiniquy J."/>
            <person name="Barry K."/>
            <person name="Brewer H.M."/>
            <person name="Purvine S.O."/>
            <person name="Wright A.T."/>
            <person name="Boxma B."/>
            <person name="Van Alen T."/>
            <person name="Hackstein J.H."/>
            <person name="Baker S.E."/>
            <person name="Grigoriev I.V."/>
            <person name="O'Malley M.A."/>
        </authorList>
    </citation>
    <scope>NUCLEOTIDE SEQUENCE [LARGE SCALE GENOMIC DNA]</scope>
    <source>
        <strain evidence="4 5">S4</strain>
    </source>
</reference>
<keyword evidence="2" id="KW-0732">Signal</keyword>
<dbReference type="OrthoDB" id="2140279at2759"/>
<dbReference type="SUPFAM" id="SSF50370">
    <property type="entry name" value="Ricin B-like lectins"/>
    <property type="match status" value="1"/>
</dbReference>
<feature type="compositionally biased region" description="Basic and acidic residues" evidence="1">
    <location>
        <begin position="174"/>
        <end position="200"/>
    </location>
</feature>
<evidence type="ECO:0000313" key="4">
    <source>
        <dbReference type="EMBL" id="ORX82692.1"/>
    </source>
</evidence>
<keyword evidence="5" id="KW-1185">Reference proteome</keyword>
<dbReference type="InterPro" id="IPR035992">
    <property type="entry name" value="Ricin_B-like_lectins"/>
</dbReference>
<evidence type="ECO:0000313" key="5">
    <source>
        <dbReference type="Proteomes" id="UP000193944"/>
    </source>
</evidence>
<feature type="compositionally biased region" description="Basic and acidic residues" evidence="1">
    <location>
        <begin position="208"/>
        <end position="218"/>
    </location>
</feature>
<reference evidence="4 5" key="2">
    <citation type="submission" date="2016-08" db="EMBL/GenBank/DDBJ databases">
        <title>Pervasive Adenine N6-methylation of Active Genes in Fungi.</title>
        <authorList>
            <consortium name="DOE Joint Genome Institute"/>
            <person name="Mondo S.J."/>
            <person name="Dannebaum R.O."/>
            <person name="Kuo R.C."/>
            <person name="Labutti K."/>
            <person name="Haridas S."/>
            <person name="Kuo A."/>
            <person name="Salamov A."/>
            <person name="Ahrendt S.R."/>
            <person name="Lipzen A."/>
            <person name="Sullivan W."/>
            <person name="Andreopoulos W.B."/>
            <person name="Clum A."/>
            <person name="Lindquist E."/>
            <person name="Daum C."/>
            <person name="Ramamoorthy G.K."/>
            <person name="Gryganskyi A."/>
            <person name="Culley D."/>
            <person name="Magnuson J.K."/>
            <person name="James T.Y."/>
            <person name="O'Malley M.A."/>
            <person name="Stajich J.E."/>
            <person name="Spatafora J.W."/>
            <person name="Visel A."/>
            <person name="Grigoriev I.V."/>
        </authorList>
    </citation>
    <scope>NUCLEOTIDE SEQUENCE [LARGE SCALE GENOMIC DNA]</scope>
    <source>
        <strain evidence="4 5">S4</strain>
    </source>
</reference>
<dbReference type="InterPro" id="IPR036426">
    <property type="entry name" value="Bulb-type_lectin_dom_sf"/>
</dbReference>
<name>A0A1Y1XAB6_9FUNG</name>
<sequence>MIMKFANLLLLISHFSVIFGDSIQSNLHDESKRNTKKDEVTDTVFKSSENNTLNDDIKDNISNSDNRITLKEKEIISKSENVTLSNLDIQNSEDTKIDDGEIREFCLYSNGRVTKVINPSYTNSNNNTVYFNSIEEYSKYIGPTWFGVGYCGNETIVNNVGIYYKIQLNDKHDEPKDHDADADADADADKNVKDKRDSKNKNQNIIAPEDKVDNNKVPTHDEFKEKFKQLYDEAIKDGLKCIPLSSINPGYNPYHPALINIDLFDGDDPHNVVSVMGLPYGGNGNNVINQNDIEDDTGDQKIVQDCGIVSKLGGSTITCSVKISESITKSLTISEGNTISYRETYGMVESKGNSQTDDINKLIQLSTALSNSQSISYNRNKGESTAIENVLNIIATESTSSSKNTEKVHTENHENSYSHTESESHAHGTSKTNTEVDSYNWSKSQEISHIEEYSRMDRNDYIQTKDIINNVRRDFTYIKGMEVMSGHKEKRLLPLIAAGFTVASAISDVINGAESNQHQERANELAVAANDIATKSNEIALEANFYAAEANNITEEANKIAWQNVETAKQANIIAGEANDLTREANEAAWTSANASIAANKIAKEGNDIAREANNIAGVSNDIAREANSIAREANRIAKWSTEQTVNESIKTRELNERLAKESNERQLRMALAGTRSTSTTKSDITSESEGKSESKSWSTNYEKTSGTSNTWSEDKGYSDSYVMGHSETSNKEYSQSDSLSKMLTNDFSETNGWVNGTTFSETSSNSYSYGQSDTRTYNNDMSLENAIEQSATHSEATSKEITESLDRSKDITFNIPDDRCYNLTALPMFKSEINIWACGEYDANGELYITYKKSIRPIKITEYANTPVECNSKNNEVVINNDRENYVVVDDKTKNKNTLRSRTYLSAGSFLRSQNGRFSFGLLQTGELVLCEGTDINTSENCKKKPLWTNGMKLPEKRRDGKTLSPSNYELKLRLGSNGHLYVTAKHIFNSYNPNVQTPVFPDDFDPENIKKKRNLSLNNSKNKINSRSSTFNTNNDMKYIEDESERLQRRKSPGKSNNNVYPFDDIKDEYVIWDSLPKDLPFNVGFPDGLGYYLFLKEEEDGGASVCIYDGVGIKIWEIKSGIDYKGYPYPREYNMPLAFDTPRAEGVNSLYDIHNTLNLRKVKTKYTHSVEMNCSNFMNQNEALISNNGIYRFYVQPTGNMVIKEGSRTMWSSDTANISLFEGPYKLLFSPLGEFILRDNNSFTLWHVINPISAFNENYINENHKFNLVLSDEGELYIEDENHLQYWSSWPVRPNNTHIRYVKPIIYEISSCGEKLRSKYVYNLFTSPEIYNTYDTKDDEKSYIDKHYVNNILPGESMISAFGAVLNVTESDVRFYYNINEKHEKTSILVSKCQSNTKVKELLIDEDNFRLVCIDSNKNEYNNIIMVFDKNENENPKYYRLSMEYRVPMERPDLMIFDVITWKPIWGLEPVRHLQYMEEVNEPKVDQNKRIIVDSTFNVFDKMDSLDGSNEFLYFSNKNGLELELGNIQIRKMTLNNHNFYIDDELIIKGNENTNMRLEYVKNNNIIYNNSNNGEQEEFKDYYLSMTNNTKKIWELYGVRGCIDIISSNQNCNTLYSNNIIFTGRTDEYFVRKNKLFYPSDKNSTNLMFYDITYDTKFKDPVYSVSLTENGDISINNDQLFLHKEFFKPEPPYILKPLNENLVLTSSTGEIKWAINKNINGRPYHANLINPGESFIENEMIYCESYSMIIQNGKLYYRDHVKQTMEEINIGARNRYLKEIVLNTDSLLFLDKDEVPIFTLQKDKNSNNGGGSVLRCELSAKGIVWEVEGNIKWSYPSGITINPTNTKSINTRPVIGNCDNTDTSKWEIPINGEGFYKSRLNDLCIHINNVDKGTVVMKECDNSSVMYDINDSNNIISILDSGKCLGLFSSNKGNSENRVNLNKCDDNKNDQYWEIKT</sequence>
<dbReference type="InterPro" id="IPR000772">
    <property type="entry name" value="Ricin_B_lectin"/>
</dbReference>
<feature type="domain" description="Bulb-type lectin" evidence="3">
    <location>
        <begin position="1172"/>
        <end position="1294"/>
    </location>
</feature>
<dbReference type="Gene3D" id="2.80.10.50">
    <property type="match status" value="1"/>
</dbReference>
<feature type="region of interest" description="Disordered" evidence="1">
    <location>
        <begin position="398"/>
        <end position="436"/>
    </location>
</feature>
<dbReference type="EMBL" id="MCFG01000089">
    <property type="protein sequence ID" value="ORX82692.1"/>
    <property type="molecule type" value="Genomic_DNA"/>
</dbReference>
<feature type="signal peptide" evidence="2">
    <location>
        <begin position="1"/>
        <end position="20"/>
    </location>
</feature>
<dbReference type="PROSITE" id="PS50927">
    <property type="entry name" value="BULB_LECTIN"/>
    <property type="match status" value="1"/>
</dbReference>
<dbReference type="InterPro" id="IPR001480">
    <property type="entry name" value="Bulb-type_lectin_dom"/>
</dbReference>
<evidence type="ECO:0000259" key="3">
    <source>
        <dbReference type="PROSITE" id="PS50927"/>
    </source>
</evidence>
<proteinExistence type="predicted"/>
<gene>
    <name evidence="4" type="ORF">BCR32DRAFT_309086</name>
</gene>